<dbReference type="PRINTS" id="PR00111">
    <property type="entry name" value="ABHYDROLASE"/>
</dbReference>
<organism evidence="2 3">
    <name type="scientific">Brasilonema sennae CENA114</name>
    <dbReference type="NCBI Taxonomy" id="415709"/>
    <lineage>
        <taxon>Bacteria</taxon>
        <taxon>Bacillati</taxon>
        <taxon>Cyanobacteriota</taxon>
        <taxon>Cyanophyceae</taxon>
        <taxon>Nostocales</taxon>
        <taxon>Scytonemataceae</taxon>
        <taxon>Brasilonema</taxon>
        <taxon>Bromeliae group (in: Brasilonema)</taxon>
    </lineage>
</organism>
<dbReference type="InterPro" id="IPR029058">
    <property type="entry name" value="AB_hydrolase_fold"/>
</dbReference>
<reference evidence="2 3" key="1">
    <citation type="submission" date="2018-06" db="EMBL/GenBank/DDBJ databases">
        <title>Comparative genomics of Brasilonema spp. strains.</title>
        <authorList>
            <person name="Alvarenga D.O."/>
            <person name="Fiore M.F."/>
            <person name="Varani A.M."/>
        </authorList>
    </citation>
    <scope>NUCLEOTIDE SEQUENCE [LARGE SCALE GENOMIC DNA]</scope>
    <source>
        <strain evidence="2 3">CENA114</strain>
    </source>
</reference>
<gene>
    <name evidence="2" type="ORF">DP114_14130</name>
</gene>
<feature type="domain" description="AB hydrolase-1" evidence="1">
    <location>
        <begin position="37"/>
        <end position="289"/>
    </location>
</feature>
<name>A0A856MDZ0_9CYAN</name>
<dbReference type="Proteomes" id="UP000503129">
    <property type="component" value="Chromosome"/>
</dbReference>
<keyword evidence="3" id="KW-1185">Reference proteome</keyword>
<sequence length="311" mass="35201">MKDWWQETFPKGRQNLIITDANGYPVKIAYGEKGTGKPLFLLHGVGSWSYNWRHSVQPLSEHFRVICFDAKGYGFSEKPVSRREQSGHQIIEFERIILSLCDEPVVLVAESLGALIALGLAQTNPHLIARLVVLNVPIFPQRLPHWGMSLLSQIPLEMVQAIDSFRLAHLFAPLVREIMAIERRGVLYDPSILTQEDVYWITYPYTEIPGTLTKVAEELQIAAQEIEQFQSNKPNLISKVQENLGAIRCPSLILWGELDSWFPASDGEKLRQRLLDARLQILPNCCHDASTGASQAVNAAILHFLQETNFY</sequence>
<evidence type="ECO:0000313" key="3">
    <source>
        <dbReference type="Proteomes" id="UP000503129"/>
    </source>
</evidence>
<dbReference type="KEGG" id="bsen:DP114_14130"/>
<dbReference type="SUPFAM" id="SSF53474">
    <property type="entry name" value="alpha/beta-Hydrolases"/>
    <property type="match status" value="1"/>
</dbReference>
<keyword evidence="2" id="KW-0378">Hydrolase</keyword>
<accession>A0A856MDZ0</accession>
<dbReference type="PANTHER" id="PTHR43689">
    <property type="entry name" value="HYDROLASE"/>
    <property type="match status" value="1"/>
</dbReference>
<evidence type="ECO:0000313" key="2">
    <source>
        <dbReference type="EMBL" id="QDL08882.1"/>
    </source>
</evidence>
<dbReference type="PANTHER" id="PTHR43689:SF8">
    <property type="entry name" value="ALPHA_BETA-HYDROLASES SUPERFAMILY PROTEIN"/>
    <property type="match status" value="1"/>
</dbReference>
<evidence type="ECO:0000259" key="1">
    <source>
        <dbReference type="Pfam" id="PF00561"/>
    </source>
</evidence>
<dbReference type="EMBL" id="CP030118">
    <property type="protein sequence ID" value="QDL08882.1"/>
    <property type="molecule type" value="Genomic_DNA"/>
</dbReference>
<dbReference type="Gene3D" id="3.40.50.1820">
    <property type="entry name" value="alpha/beta hydrolase"/>
    <property type="match status" value="1"/>
</dbReference>
<dbReference type="AlphaFoldDB" id="A0A856MDZ0"/>
<dbReference type="RefSeq" id="WP_171976374.1">
    <property type="nucleotide sequence ID" value="NZ_CAWOXK010000001.1"/>
</dbReference>
<dbReference type="Pfam" id="PF00561">
    <property type="entry name" value="Abhydrolase_1"/>
    <property type="match status" value="1"/>
</dbReference>
<dbReference type="InterPro" id="IPR000073">
    <property type="entry name" value="AB_hydrolase_1"/>
</dbReference>
<protein>
    <submittedName>
        <fullName evidence="2">Alpha/beta hydrolase</fullName>
    </submittedName>
</protein>
<proteinExistence type="predicted"/>
<dbReference type="GO" id="GO:0016787">
    <property type="term" value="F:hydrolase activity"/>
    <property type="evidence" value="ECO:0007669"/>
    <property type="project" value="UniProtKB-KW"/>
</dbReference>